<comment type="caution">
    <text evidence="1">The sequence shown here is derived from an EMBL/GenBank/DDBJ whole genome shotgun (WGS) entry which is preliminary data.</text>
</comment>
<dbReference type="Proteomes" id="UP001168972">
    <property type="component" value="Unassembled WGS sequence"/>
</dbReference>
<organism evidence="1 2">
    <name type="scientific">Microctonus hyperodae</name>
    <name type="common">Parasitoid wasp</name>
    <dbReference type="NCBI Taxonomy" id="165561"/>
    <lineage>
        <taxon>Eukaryota</taxon>
        <taxon>Metazoa</taxon>
        <taxon>Ecdysozoa</taxon>
        <taxon>Arthropoda</taxon>
        <taxon>Hexapoda</taxon>
        <taxon>Insecta</taxon>
        <taxon>Pterygota</taxon>
        <taxon>Neoptera</taxon>
        <taxon>Endopterygota</taxon>
        <taxon>Hymenoptera</taxon>
        <taxon>Apocrita</taxon>
        <taxon>Ichneumonoidea</taxon>
        <taxon>Braconidae</taxon>
        <taxon>Euphorinae</taxon>
        <taxon>Microctonus</taxon>
    </lineage>
</organism>
<gene>
    <name evidence="1" type="ORF">PV327_004063</name>
</gene>
<dbReference type="AlphaFoldDB" id="A0AA39KM72"/>
<protein>
    <submittedName>
        <fullName evidence="1">Uncharacterized protein</fullName>
    </submittedName>
</protein>
<name>A0AA39KM72_MICHY</name>
<accession>A0AA39KM72</accession>
<evidence type="ECO:0000313" key="2">
    <source>
        <dbReference type="Proteomes" id="UP001168972"/>
    </source>
</evidence>
<dbReference type="EMBL" id="JAQQBR010001832">
    <property type="protein sequence ID" value="KAK0166569.1"/>
    <property type="molecule type" value="Genomic_DNA"/>
</dbReference>
<keyword evidence="2" id="KW-1185">Reference proteome</keyword>
<reference evidence="1" key="2">
    <citation type="submission" date="2023-03" db="EMBL/GenBank/DDBJ databases">
        <authorList>
            <person name="Inwood S.N."/>
            <person name="Skelly J.G."/>
            <person name="Guhlin J."/>
            <person name="Harrop T.W.R."/>
            <person name="Goldson S.G."/>
            <person name="Dearden P.K."/>
        </authorList>
    </citation>
    <scope>NUCLEOTIDE SEQUENCE</scope>
    <source>
        <strain evidence="1">Lincoln</strain>
        <tissue evidence="1">Whole body</tissue>
    </source>
</reference>
<sequence length="187" mass="20613">MVSRLKLTVPIPGSGNEHDTSAKADRLGLAGCEKFCRLMDISCSFLNKSTYDFYVDKIPDCVETVAESILLSAANAEKKLTCDENSVEDTTDGIVSGKILSAGSKIVDIATYVAFGTFNEGIAALLLFMHGMDLKLDGNSHEYARKEDECCILAAEKKLTLRLEKQEFITDKSIRLPWILPLQQNEL</sequence>
<reference evidence="1" key="1">
    <citation type="journal article" date="2023" name="bioRxiv">
        <title>Scaffold-level genome assemblies of two parasitoid biocontrol wasps reveal the parthenogenesis mechanism and an associated novel virus.</title>
        <authorList>
            <person name="Inwood S."/>
            <person name="Skelly J."/>
            <person name="Guhlin J."/>
            <person name="Harrop T."/>
            <person name="Goldson S."/>
            <person name="Dearden P."/>
        </authorList>
    </citation>
    <scope>NUCLEOTIDE SEQUENCE</scope>
    <source>
        <strain evidence="1">Lincoln</strain>
        <tissue evidence="1">Whole body</tissue>
    </source>
</reference>
<proteinExistence type="predicted"/>
<evidence type="ECO:0000313" key="1">
    <source>
        <dbReference type="EMBL" id="KAK0166569.1"/>
    </source>
</evidence>